<name>A0A0E4FQY9_9BRAD</name>
<dbReference type="RefSeq" id="WP_011088541.1">
    <property type="nucleotide sequence ID" value="NZ_AJQI01000329.1"/>
</dbReference>
<evidence type="ECO:0000256" key="1">
    <source>
        <dbReference type="SAM" id="SignalP"/>
    </source>
</evidence>
<organism evidence="2 3">
    <name type="scientific">Bradyrhizobium diazoefficiens</name>
    <dbReference type="NCBI Taxonomy" id="1355477"/>
    <lineage>
        <taxon>Bacteria</taxon>
        <taxon>Pseudomonadati</taxon>
        <taxon>Pseudomonadota</taxon>
        <taxon>Alphaproteobacteria</taxon>
        <taxon>Hyphomicrobiales</taxon>
        <taxon>Nitrobacteraceae</taxon>
        <taxon>Bradyrhizobium</taxon>
    </lineage>
</organism>
<accession>A0A0E4FQY9</accession>
<evidence type="ECO:0000313" key="2">
    <source>
        <dbReference type="EMBL" id="BAR53766.1"/>
    </source>
</evidence>
<dbReference type="OMA" id="RADRCDD"/>
<keyword evidence="1" id="KW-0732">Signal</keyword>
<dbReference type="AlphaFoldDB" id="A0A0E4FQY9"/>
<dbReference type="Proteomes" id="UP000063308">
    <property type="component" value="Chromosome"/>
</dbReference>
<dbReference type="GeneID" id="46492798"/>
<protein>
    <submittedName>
        <fullName evidence="2">Uncharacterized protein</fullName>
    </submittedName>
</protein>
<feature type="signal peptide" evidence="1">
    <location>
        <begin position="1"/>
        <end position="29"/>
    </location>
</feature>
<sequence>MIFKLNVRGAILVAAAITGLVTLASPARADQCDDIAKQLASGIDRLKVNFKAANIIYLTHPAAKELSLGCRAQGQNYSNELYAKGDRKPTPQFYDLVASAAAIIFTVPKDDTAKGATRCLKRMGLLRGDKVSMRFKRLNMDCSRTKTEASIAITRPKDE</sequence>
<dbReference type="EMBL" id="AP014685">
    <property type="protein sequence ID" value="BAR53766.1"/>
    <property type="molecule type" value="Genomic_DNA"/>
</dbReference>
<gene>
    <name evidence="2" type="ORF">NK6_581</name>
</gene>
<feature type="chain" id="PRO_5030006313" evidence="1">
    <location>
        <begin position="30"/>
        <end position="159"/>
    </location>
</feature>
<reference evidence="2 3" key="1">
    <citation type="submission" date="2014-11" db="EMBL/GenBank/DDBJ databases">
        <title>Symbiosis island explosion on the genome of extra-slow-growing strains of soybean bradyrhizobia with massive insertion sequences.</title>
        <authorList>
            <person name="Iida T."/>
            <person name="Minamisawa K."/>
        </authorList>
    </citation>
    <scope>NUCLEOTIDE SEQUENCE [LARGE SCALE GENOMIC DNA]</scope>
    <source>
        <strain evidence="2 3">NK6</strain>
    </source>
</reference>
<proteinExistence type="predicted"/>
<evidence type="ECO:0000313" key="3">
    <source>
        <dbReference type="Proteomes" id="UP000063308"/>
    </source>
</evidence>